<dbReference type="EMBL" id="AGRW01000038">
    <property type="protein sequence ID" value="EIC02501.1"/>
    <property type="molecule type" value="Genomic_DNA"/>
</dbReference>
<dbReference type="AlphaFoldDB" id="H7EIS3"/>
<gene>
    <name evidence="1" type="ORF">TresaDRAFT_2379</name>
</gene>
<name>H7EIS3_9SPIR</name>
<reference evidence="1 2" key="1">
    <citation type="submission" date="2011-09" db="EMBL/GenBank/DDBJ databases">
        <title>The draft genome of Treponema saccharophilum DSM 2985.</title>
        <authorList>
            <consortium name="US DOE Joint Genome Institute (JGI-PGF)"/>
            <person name="Lucas S."/>
            <person name="Copeland A."/>
            <person name="Lapidus A."/>
            <person name="Glavina del Rio T."/>
            <person name="Dalin E."/>
            <person name="Tice H."/>
            <person name="Bruce D."/>
            <person name="Goodwin L."/>
            <person name="Pitluck S."/>
            <person name="Peters L."/>
            <person name="Kyrpides N."/>
            <person name="Mavromatis K."/>
            <person name="Ivanova N."/>
            <person name="Markowitz V."/>
            <person name="Cheng J.-F."/>
            <person name="Hugenholtz P."/>
            <person name="Woyke T."/>
            <person name="Wu D."/>
            <person name="Gronow S."/>
            <person name="Wellnitz S."/>
            <person name="Brambilla E."/>
            <person name="Klenk H.-P."/>
            <person name="Eisen J.A."/>
        </authorList>
    </citation>
    <scope>NUCLEOTIDE SEQUENCE [LARGE SCALE GENOMIC DNA]</scope>
    <source>
        <strain evidence="1 2">DSM 2985</strain>
    </source>
</reference>
<dbReference type="Proteomes" id="UP000003571">
    <property type="component" value="Unassembled WGS sequence"/>
</dbReference>
<protein>
    <submittedName>
        <fullName evidence="1">Uncharacterized protein</fullName>
    </submittedName>
</protein>
<dbReference type="InterPro" id="IPR027417">
    <property type="entry name" value="P-loop_NTPase"/>
</dbReference>
<organism evidence="1 2">
    <name type="scientific">Treponema saccharophilum DSM 2985</name>
    <dbReference type="NCBI Taxonomy" id="907348"/>
    <lineage>
        <taxon>Bacteria</taxon>
        <taxon>Pseudomonadati</taxon>
        <taxon>Spirochaetota</taxon>
        <taxon>Spirochaetia</taxon>
        <taxon>Spirochaetales</taxon>
        <taxon>Treponemataceae</taxon>
        <taxon>Treponema</taxon>
    </lineage>
</organism>
<keyword evidence="2" id="KW-1185">Reference proteome</keyword>
<accession>H7EIS3</accession>
<evidence type="ECO:0000313" key="2">
    <source>
        <dbReference type="Proteomes" id="UP000003571"/>
    </source>
</evidence>
<proteinExistence type="predicted"/>
<comment type="caution">
    <text evidence="1">The sequence shown here is derived from an EMBL/GenBank/DDBJ whole genome shotgun (WGS) entry which is preliminary data.</text>
</comment>
<sequence length="159" mass="18435">MNTKPHVNILYIAGNEGAGKSPTCRNIKKILIANKYRICYPPKDLNNDDFIVRMKNDENYVILCTASDLCRIINMLIEFCEHHKNSSNLTLILAARNKGDKKRNYLDDKLEELFSIEEIIEIPLVKINKRASNELVNWYHEAIDKLVEKILSEKPFCLL</sequence>
<dbReference type="SUPFAM" id="SSF52540">
    <property type="entry name" value="P-loop containing nucleoside triphosphate hydrolases"/>
    <property type="match status" value="1"/>
</dbReference>
<evidence type="ECO:0000313" key="1">
    <source>
        <dbReference type="EMBL" id="EIC02501.1"/>
    </source>
</evidence>
<dbReference type="RefSeq" id="WP_002702977.1">
    <property type="nucleotide sequence ID" value="NZ_AGRW01000038.1"/>
</dbReference>